<comment type="similarity">
    <text evidence="2">Belongs to the binding-protein-dependent transport system permease family. HisMQ subfamily.</text>
</comment>
<evidence type="ECO:0000256" key="8">
    <source>
        <dbReference type="RuleBase" id="RU363032"/>
    </source>
</evidence>
<keyword evidence="7 8" id="KW-0472">Membrane</keyword>
<proteinExistence type="inferred from homology"/>
<dbReference type="PANTHER" id="PTHR30614:SF47">
    <property type="entry name" value="ABC TRANSPORTER PERMEASE"/>
    <property type="match status" value="1"/>
</dbReference>
<comment type="subcellular location">
    <subcellularLocation>
        <location evidence="1">Cell inner membrane</location>
        <topology evidence="1">Multi-pass membrane protein</topology>
    </subcellularLocation>
    <subcellularLocation>
        <location evidence="8">Cell membrane</location>
        <topology evidence="8">Multi-pass membrane protein</topology>
    </subcellularLocation>
</comment>
<reference evidence="10 11" key="1">
    <citation type="submission" date="2018-11" db="EMBL/GenBank/DDBJ databases">
        <title>Genomic Encyclopedia of Type Strains, Phase IV (KMG-IV): sequencing the most valuable type-strain genomes for metagenomic binning, comparative biology and taxonomic classification.</title>
        <authorList>
            <person name="Goeker M."/>
        </authorList>
    </citation>
    <scope>NUCLEOTIDE SEQUENCE [LARGE SCALE GENOMIC DNA]</scope>
    <source>
        <strain evidence="10 11">DSM 5900</strain>
    </source>
</reference>
<dbReference type="AlphaFoldDB" id="A0A3N1MEY9"/>
<dbReference type="Gene3D" id="1.10.3720.10">
    <property type="entry name" value="MetI-like"/>
    <property type="match status" value="1"/>
</dbReference>
<feature type="transmembrane region" description="Helical" evidence="8">
    <location>
        <begin position="20"/>
        <end position="47"/>
    </location>
</feature>
<evidence type="ECO:0000256" key="5">
    <source>
        <dbReference type="ARBA" id="ARBA00022692"/>
    </source>
</evidence>
<dbReference type="PANTHER" id="PTHR30614">
    <property type="entry name" value="MEMBRANE COMPONENT OF AMINO ACID ABC TRANSPORTER"/>
    <property type="match status" value="1"/>
</dbReference>
<evidence type="ECO:0000313" key="11">
    <source>
        <dbReference type="Proteomes" id="UP000278222"/>
    </source>
</evidence>
<evidence type="ECO:0000256" key="2">
    <source>
        <dbReference type="ARBA" id="ARBA00010072"/>
    </source>
</evidence>
<dbReference type="GO" id="GO:0006865">
    <property type="term" value="P:amino acid transport"/>
    <property type="evidence" value="ECO:0007669"/>
    <property type="project" value="TreeGrafter"/>
</dbReference>
<dbReference type="RefSeq" id="WP_123688467.1">
    <property type="nucleotide sequence ID" value="NZ_AP019700.1"/>
</dbReference>
<keyword evidence="4" id="KW-1003">Cell membrane</keyword>
<dbReference type="InterPro" id="IPR000515">
    <property type="entry name" value="MetI-like"/>
</dbReference>
<protein>
    <submittedName>
        <fullName evidence="10">Amino acid ABC transporter membrane protein 1 (PAAT family)</fullName>
    </submittedName>
</protein>
<dbReference type="EMBL" id="RJKX01000011">
    <property type="protein sequence ID" value="ROQ01735.1"/>
    <property type="molecule type" value="Genomic_DNA"/>
</dbReference>
<gene>
    <name evidence="10" type="ORF">EDC65_0921</name>
</gene>
<organism evidence="10 11">
    <name type="scientific">Stella humosa</name>
    <dbReference type="NCBI Taxonomy" id="94"/>
    <lineage>
        <taxon>Bacteria</taxon>
        <taxon>Pseudomonadati</taxon>
        <taxon>Pseudomonadota</taxon>
        <taxon>Alphaproteobacteria</taxon>
        <taxon>Rhodospirillales</taxon>
        <taxon>Stellaceae</taxon>
        <taxon>Stella</taxon>
    </lineage>
</organism>
<keyword evidence="3 8" id="KW-0813">Transport</keyword>
<evidence type="ECO:0000313" key="10">
    <source>
        <dbReference type="EMBL" id="ROQ01735.1"/>
    </source>
</evidence>
<feature type="transmembrane region" description="Helical" evidence="8">
    <location>
        <begin position="101"/>
        <end position="117"/>
    </location>
</feature>
<dbReference type="GO" id="GO:0022857">
    <property type="term" value="F:transmembrane transporter activity"/>
    <property type="evidence" value="ECO:0007669"/>
    <property type="project" value="InterPro"/>
</dbReference>
<dbReference type="Proteomes" id="UP000278222">
    <property type="component" value="Unassembled WGS sequence"/>
</dbReference>
<keyword evidence="11" id="KW-1185">Reference proteome</keyword>
<accession>A0A3N1MEY9</accession>
<dbReference type="SUPFAM" id="SSF161098">
    <property type="entry name" value="MetI-like"/>
    <property type="match status" value="1"/>
</dbReference>
<dbReference type="OrthoDB" id="9814550at2"/>
<dbReference type="PROSITE" id="PS50928">
    <property type="entry name" value="ABC_TM1"/>
    <property type="match status" value="1"/>
</dbReference>
<dbReference type="CDD" id="cd06261">
    <property type="entry name" value="TM_PBP2"/>
    <property type="match status" value="1"/>
</dbReference>
<dbReference type="InterPro" id="IPR010065">
    <property type="entry name" value="AA_ABC_transptr_permease_3TM"/>
</dbReference>
<feature type="domain" description="ABC transmembrane type-1" evidence="9">
    <location>
        <begin position="23"/>
        <end position="220"/>
    </location>
</feature>
<comment type="caution">
    <text evidence="10">The sequence shown here is derived from an EMBL/GenBank/DDBJ whole genome shotgun (WGS) entry which is preliminary data.</text>
</comment>
<dbReference type="NCBIfam" id="TIGR01726">
    <property type="entry name" value="HEQRo_perm_3TM"/>
    <property type="match status" value="1"/>
</dbReference>
<evidence type="ECO:0000256" key="1">
    <source>
        <dbReference type="ARBA" id="ARBA00004429"/>
    </source>
</evidence>
<evidence type="ECO:0000256" key="4">
    <source>
        <dbReference type="ARBA" id="ARBA00022475"/>
    </source>
</evidence>
<keyword evidence="5 8" id="KW-0812">Transmembrane</keyword>
<keyword evidence="6 8" id="KW-1133">Transmembrane helix</keyword>
<dbReference type="InterPro" id="IPR035906">
    <property type="entry name" value="MetI-like_sf"/>
</dbReference>
<evidence type="ECO:0000259" key="9">
    <source>
        <dbReference type="PROSITE" id="PS50928"/>
    </source>
</evidence>
<evidence type="ECO:0000256" key="3">
    <source>
        <dbReference type="ARBA" id="ARBA00022448"/>
    </source>
</evidence>
<feature type="transmembrane region" description="Helical" evidence="8">
    <location>
        <begin position="198"/>
        <end position="219"/>
    </location>
</feature>
<evidence type="ECO:0000256" key="7">
    <source>
        <dbReference type="ARBA" id="ARBA00023136"/>
    </source>
</evidence>
<sequence length="232" mass="26074">MTPRFDLATVLSGEYLARYVTGFITTMELAVAAWILAFLLAVLLTVVRMAPFKPADWAVAAFVEYHRNVPLLIQILLWYFGVPELLPNSARMWINQQNSEFFFALVAIGLCFSAYMSEDLRSGIRSIPGTQYEAARALAFGYFRSMYYVILPQALRVSGPPLINQTLFLFKNTSLAMAIGVAELTYQAKEIESYTFKTFEAFFVATAVYLTISLGIMLLGDHAARRSQIDAR</sequence>
<evidence type="ECO:0000256" key="6">
    <source>
        <dbReference type="ARBA" id="ARBA00022989"/>
    </source>
</evidence>
<dbReference type="InterPro" id="IPR043429">
    <property type="entry name" value="ArtM/GltK/GlnP/TcyL/YhdX-like"/>
</dbReference>
<name>A0A3N1MEY9_9PROT</name>
<dbReference type="GO" id="GO:0043190">
    <property type="term" value="C:ATP-binding cassette (ABC) transporter complex"/>
    <property type="evidence" value="ECO:0007669"/>
    <property type="project" value="InterPro"/>
</dbReference>
<dbReference type="Pfam" id="PF00528">
    <property type="entry name" value="BPD_transp_1"/>
    <property type="match status" value="1"/>
</dbReference>